<dbReference type="EMBL" id="BPLQ01004168">
    <property type="protein sequence ID" value="GIY06037.1"/>
    <property type="molecule type" value="Genomic_DNA"/>
</dbReference>
<evidence type="ECO:0000313" key="2">
    <source>
        <dbReference type="EMBL" id="GIY06037.1"/>
    </source>
</evidence>
<dbReference type="AlphaFoldDB" id="A0AAV4Q9N9"/>
<evidence type="ECO:0008006" key="4">
    <source>
        <dbReference type="Google" id="ProtNLM"/>
    </source>
</evidence>
<evidence type="ECO:0000256" key="1">
    <source>
        <dbReference type="SAM" id="SignalP"/>
    </source>
</evidence>
<keyword evidence="3" id="KW-1185">Reference proteome</keyword>
<reference evidence="2 3" key="1">
    <citation type="submission" date="2021-06" db="EMBL/GenBank/DDBJ databases">
        <title>Caerostris darwini draft genome.</title>
        <authorList>
            <person name="Kono N."/>
            <person name="Arakawa K."/>
        </authorList>
    </citation>
    <scope>NUCLEOTIDE SEQUENCE [LARGE SCALE GENOMIC DNA]</scope>
</reference>
<feature type="chain" id="PRO_5043472788" description="Secreted protein" evidence="1">
    <location>
        <begin position="27"/>
        <end position="103"/>
    </location>
</feature>
<feature type="signal peptide" evidence="1">
    <location>
        <begin position="1"/>
        <end position="26"/>
    </location>
</feature>
<sequence>MSNTEKQLLVFKELIIVIISSQLTAGGECCIRTDELRTSLTLHSRPVTSTFGPPGSRRDLMGVEYESLSRSHFDTLLFLSRVRKSYMDCYNIQKIVTAHYFCW</sequence>
<evidence type="ECO:0000313" key="3">
    <source>
        <dbReference type="Proteomes" id="UP001054837"/>
    </source>
</evidence>
<proteinExistence type="predicted"/>
<organism evidence="2 3">
    <name type="scientific">Caerostris darwini</name>
    <dbReference type="NCBI Taxonomy" id="1538125"/>
    <lineage>
        <taxon>Eukaryota</taxon>
        <taxon>Metazoa</taxon>
        <taxon>Ecdysozoa</taxon>
        <taxon>Arthropoda</taxon>
        <taxon>Chelicerata</taxon>
        <taxon>Arachnida</taxon>
        <taxon>Araneae</taxon>
        <taxon>Araneomorphae</taxon>
        <taxon>Entelegynae</taxon>
        <taxon>Araneoidea</taxon>
        <taxon>Araneidae</taxon>
        <taxon>Caerostris</taxon>
    </lineage>
</organism>
<comment type="caution">
    <text evidence="2">The sequence shown here is derived from an EMBL/GenBank/DDBJ whole genome shotgun (WGS) entry which is preliminary data.</text>
</comment>
<protein>
    <recommendedName>
        <fullName evidence="4">Secreted protein</fullName>
    </recommendedName>
</protein>
<keyword evidence="1" id="KW-0732">Signal</keyword>
<accession>A0AAV4Q9N9</accession>
<name>A0AAV4Q9N9_9ARAC</name>
<dbReference type="Proteomes" id="UP001054837">
    <property type="component" value="Unassembled WGS sequence"/>
</dbReference>
<gene>
    <name evidence="2" type="ORF">CDAR_24651</name>
</gene>